<reference evidence="7" key="1">
    <citation type="submission" date="2023-01" db="EMBL/GenBank/DDBJ databases">
        <title>Human gut microbiome strain richness.</title>
        <authorList>
            <person name="Chen-Liaw A."/>
        </authorList>
    </citation>
    <scope>NUCLEOTIDE SEQUENCE</scope>
    <source>
        <strain evidence="7">B1_m1001713B170214d0_201011</strain>
    </source>
</reference>
<dbReference type="GO" id="GO:0036376">
    <property type="term" value="P:sodium ion export across plasma membrane"/>
    <property type="evidence" value="ECO:0007669"/>
    <property type="project" value="InterPro"/>
</dbReference>
<dbReference type="Proteomes" id="UP001300871">
    <property type="component" value="Unassembled WGS sequence"/>
</dbReference>
<evidence type="ECO:0000256" key="3">
    <source>
        <dbReference type="ARBA" id="ARBA00022692"/>
    </source>
</evidence>
<protein>
    <submittedName>
        <fullName evidence="7">OadG family protein</fullName>
    </submittedName>
</protein>
<dbReference type="RefSeq" id="WP_003501709.1">
    <property type="nucleotide sequence ID" value="NZ_BAABZD010000002.1"/>
</dbReference>
<keyword evidence="2" id="KW-1003">Cell membrane</keyword>
<evidence type="ECO:0000313" key="8">
    <source>
        <dbReference type="Proteomes" id="UP001300871"/>
    </source>
</evidence>
<keyword evidence="5 6" id="KW-0472">Membrane</keyword>
<organism evidence="7 8">
    <name type="scientific">Clostridium symbiosum</name>
    <name type="common">Bacteroides symbiosus</name>
    <dbReference type="NCBI Taxonomy" id="1512"/>
    <lineage>
        <taxon>Bacteria</taxon>
        <taxon>Bacillati</taxon>
        <taxon>Bacillota</taxon>
        <taxon>Clostridia</taxon>
        <taxon>Lachnospirales</taxon>
        <taxon>Lachnospiraceae</taxon>
        <taxon>Otoolea</taxon>
    </lineage>
</organism>
<evidence type="ECO:0000256" key="6">
    <source>
        <dbReference type="SAM" id="Phobius"/>
    </source>
</evidence>
<evidence type="ECO:0000256" key="1">
    <source>
        <dbReference type="ARBA" id="ARBA00004236"/>
    </source>
</evidence>
<comment type="subcellular location">
    <subcellularLocation>
        <location evidence="1">Cell membrane</location>
    </subcellularLocation>
</comment>
<keyword evidence="4 6" id="KW-1133">Transmembrane helix</keyword>
<dbReference type="GeneID" id="57969649"/>
<sequence>MWTEATMPFGQSVIVSLLGISVVFITLVTLALAIILISKILRSIIKDGAQKPAPAAAPVVSDEADKETLAVLMATIGMDLELPADQFKIVNVKEL</sequence>
<proteinExistence type="predicted"/>
<dbReference type="GO" id="GO:0005886">
    <property type="term" value="C:plasma membrane"/>
    <property type="evidence" value="ECO:0007669"/>
    <property type="project" value="UniProtKB-SubCell"/>
</dbReference>
<keyword evidence="3 6" id="KW-0812">Transmembrane</keyword>
<dbReference type="GO" id="GO:0015081">
    <property type="term" value="F:sodium ion transmembrane transporter activity"/>
    <property type="evidence" value="ECO:0007669"/>
    <property type="project" value="InterPro"/>
</dbReference>
<comment type="caution">
    <text evidence="7">The sequence shown here is derived from an EMBL/GenBank/DDBJ whole genome shotgun (WGS) entry which is preliminary data.</text>
</comment>
<dbReference type="Pfam" id="PF04277">
    <property type="entry name" value="OAD_gamma"/>
    <property type="match status" value="1"/>
</dbReference>
<accession>A0AAW6ARA3</accession>
<name>A0AAW6ARA3_CLOSY</name>
<evidence type="ECO:0000256" key="2">
    <source>
        <dbReference type="ARBA" id="ARBA00022475"/>
    </source>
</evidence>
<evidence type="ECO:0000256" key="4">
    <source>
        <dbReference type="ARBA" id="ARBA00022989"/>
    </source>
</evidence>
<evidence type="ECO:0000256" key="5">
    <source>
        <dbReference type="ARBA" id="ARBA00023136"/>
    </source>
</evidence>
<feature type="transmembrane region" description="Helical" evidence="6">
    <location>
        <begin position="12"/>
        <end position="37"/>
    </location>
</feature>
<dbReference type="EMBL" id="JAQLGM010000003">
    <property type="protein sequence ID" value="MDB1998959.1"/>
    <property type="molecule type" value="Genomic_DNA"/>
</dbReference>
<evidence type="ECO:0000313" key="7">
    <source>
        <dbReference type="EMBL" id="MDB1998959.1"/>
    </source>
</evidence>
<dbReference type="AlphaFoldDB" id="A0AAW6ARA3"/>
<gene>
    <name evidence="7" type="ORF">PM006_01950</name>
</gene>
<dbReference type="InterPro" id="IPR005899">
    <property type="entry name" value="Na_pump_deCOase"/>
</dbReference>